<evidence type="ECO:0000313" key="2">
    <source>
        <dbReference type="Proteomes" id="UP000231279"/>
    </source>
</evidence>
<sequence>MVPILDIIPNPRGKKSPNLGRTLGGVSSSNLGIVQGAGDCKLFGRPCYFGTDALYIM</sequence>
<keyword evidence="2" id="KW-1185">Reference proteome</keyword>
<name>A0A2G9G3L4_9LAMI</name>
<comment type="caution">
    <text evidence="1">The sequence shown here is derived from an EMBL/GenBank/DDBJ whole genome shotgun (WGS) entry which is preliminary data.</text>
</comment>
<evidence type="ECO:0000313" key="1">
    <source>
        <dbReference type="EMBL" id="PIM99499.1"/>
    </source>
</evidence>
<dbReference type="EMBL" id="NKXS01007568">
    <property type="protein sequence ID" value="PIM99499.1"/>
    <property type="molecule type" value="Genomic_DNA"/>
</dbReference>
<reference evidence="2" key="1">
    <citation type="journal article" date="2018" name="Gigascience">
        <title>Genome assembly of the Pink Ipe (Handroanthus impetiginosus, Bignoniaceae), a highly valued, ecologically keystone Neotropical timber forest tree.</title>
        <authorList>
            <person name="Silva-Junior O.B."/>
            <person name="Grattapaglia D."/>
            <person name="Novaes E."/>
            <person name="Collevatti R.G."/>
        </authorList>
    </citation>
    <scope>NUCLEOTIDE SEQUENCE [LARGE SCALE GENOMIC DNA]</scope>
    <source>
        <strain evidence="2">cv. UFG-1</strain>
    </source>
</reference>
<dbReference type="AlphaFoldDB" id="A0A2G9G3L4"/>
<organism evidence="1 2">
    <name type="scientific">Handroanthus impetiginosus</name>
    <dbReference type="NCBI Taxonomy" id="429701"/>
    <lineage>
        <taxon>Eukaryota</taxon>
        <taxon>Viridiplantae</taxon>
        <taxon>Streptophyta</taxon>
        <taxon>Embryophyta</taxon>
        <taxon>Tracheophyta</taxon>
        <taxon>Spermatophyta</taxon>
        <taxon>Magnoliopsida</taxon>
        <taxon>eudicotyledons</taxon>
        <taxon>Gunneridae</taxon>
        <taxon>Pentapetalae</taxon>
        <taxon>asterids</taxon>
        <taxon>lamiids</taxon>
        <taxon>Lamiales</taxon>
        <taxon>Bignoniaceae</taxon>
        <taxon>Crescentiina</taxon>
        <taxon>Tabebuia alliance</taxon>
        <taxon>Handroanthus</taxon>
    </lineage>
</organism>
<protein>
    <submittedName>
        <fullName evidence="1">Uncharacterized protein</fullName>
    </submittedName>
</protein>
<gene>
    <name evidence="1" type="ORF">CDL12_28010</name>
</gene>
<accession>A0A2G9G3L4</accession>
<proteinExistence type="predicted"/>
<dbReference type="Proteomes" id="UP000231279">
    <property type="component" value="Unassembled WGS sequence"/>
</dbReference>